<dbReference type="PANTHER" id="PTHR43434:SF25">
    <property type="entry name" value="PHOSPHOGLYCOLATE PHOSPHATASE"/>
    <property type="match status" value="1"/>
</dbReference>
<evidence type="ECO:0000313" key="3">
    <source>
        <dbReference type="EMBL" id="EEL70306.1"/>
    </source>
</evidence>
<dbReference type="SFLD" id="SFLDS00003">
    <property type="entry name" value="Haloacid_Dehalogenase"/>
    <property type="match status" value="1"/>
</dbReference>
<dbReference type="Gene3D" id="1.10.150.240">
    <property type="entry name" value="Putative phosphatase, domain 2"/>
    <property type="match status" value="1"/>
</dbReference>
<dbReference type="InterPro" id="IPR041492">
    <property type="entry name" value="HAD_2"/>
</dbReference>
<dbReference type="SFLD" id="SFLDG01129">
    <property type="entry name" value="C1.5:_HAD__Beta-PGM__Phosphata"/>
    <property type="match status" value="1"/>
</dbReference>
<dbReference type="Proteomes" id="UP000001753">
    <property type="component" value="Chromosome"/>
</dbReference>
<protein>
    <submittedName>
        <fullName evidence="3">Phosphoglycolate phosphatase</fullName>
    </submittedName>
</protein>
<dbReference type="Gene3D" id="3.40.50.1000">
    <property type="entry name" value="HAD superfamily/HAD-like"/>
    <property type="match status" value="1"/>
</dbReference>
<comment type="caution">
    <text evidence="3">The sequence shown here is derived from an EMBL/GenBank/DDBJ whole genome shotgun (WGS) entry which is preliminary data.</text>
</comment>
<dbReference type="InterPro" id="IPR023214">
    <property type="entry name" value="HAD_sf"/>
</dbReference>
<sequence>MYKMNILWDFDGTLFNTYPAYTMMLSEILGDAVDKQEIYKNLKISYSHAIQYYNISSAQEEKIKVLKKKFTPKDMKPFEDVEEILKFAHKNVIMTHKHRAGVMRILKYYGWDKYFVDMVTIDDGFPRKPNSLAYDHLHKMHNIDLAIGDRELDLLPAKELGISTCMFQGKCDVADYSLSQYSEFFKVVIDRDKELSL</sequence>
<evidence type="ECO:0000256" key="2">
    <source>
        <dbReference type="ARBA" id="ARBA00022842"/>
    </source>
</evidence>
<organism evidence="3">
    <name type="scientific">Bacillus mycoides</name>
    <dbReference type="NCBI Taxonomy" id="1405"/>
    <lineage>
        <taxon>Bacteria</taxon>
        <taxon>Bacillati</taxon>
        <taxon>Bacillota</taxon>
        <taxon>Bacilli</taxon>
        <taxon>Bacillales</taxon>
        <taxon>Bacillaceae</taxon>
        <taxon>Bacillus</taxon>
        <taxon>Bacillus cereus group</taxon>
    </lineage>
</organism>
<dbReference type="InterPro" id="IPR006439">
    <property type="entry name" value="HAD-SF_hydro_IA"/>
</dbReference>
<dbReference type="AlphaFoldDB" id="C2XVP9"/>
<dbReference type="GO" id="GO:0008967">
    <property type="term" value="F:phosphoglycolate phosphatase activity"/>
    <property type="evidence" value="ECO:0007669"/>
    <property type="project" value="TreeGrafter"/>
</dbReference>
<accession>C2XVP9</accession>
<dbReference type="InterPro" id="IPR023198">
    <property type="entry name" value="PGP-like_dom2"/>
</dbReference>
<name>C2XVP9_BACMY</name>
<dbReference type="SUPFAM" id="SSF56784">
    <property type="entry name" value="HAD-like"/>
    <property type="match status" value="1"/>
</dbReference>
<evidence type="ECO:0000256" key="1">
    <source>
        <dbReference type="ARBA" id="ARBA00022801"/>
    </source>
</evidence>
<dbReference type="Pfam" id="PF13419">
    <property type="entry name" value="HAD_2"/>
    <property type="match status" value="1"/>
</dbReference>
<proteinExistence type="predicted"/>
<dbReference type="InterPro" id="IPR036412">
    <property type="entry name" value="HAD-like_sf"/>
</dbReference>
<dbReference type="InterPro" id="IPR050155">
    <property type="entry name" value="HAD-like_hydrolase_sf"/>
</dbReference>
<keyword evidence="2" id="KW-0460">Magnesium</keyword>
<keyword evidence="1" id="KW-0378">Hydrolase</keyword>
<dbReference type="GO" id="GO:0006281">
    <property type="term" value="P:DNA repair"/>
    <property type="evidence" value="ECO:0007669"/>
    <property type="project" value="TreeGrafter"/>
</dbReference>
<gene>
    <name evidence="3" type="ORF">bcere0026_27740</name>
</gene>
<dbReference type="HOGENOM" id="CLU_045011_19_5_9"/>
<dbReference type="GO" id="GO:0005829">
    <property type="term" value="C:cytosol"/>
    <property type="evidence" value="ECO:0007669"/>
    <property type="project" value="TreeGrafter"/>
</dbReference>
<dbReference type="EMBL" id="ACMP01000080">
    <property type="protein sequence ID" value="EEL70306.1"/>
    <property type="molecule type" value="Genomic_DNA"/>
</dbReference>
<reference evidence="3" key="1">
    <citation type="journal article" date="2012" name="Genome Res.">
        <title>Genomic characterization of the Bacillus cereus sensu lato species: Backdrop to the evolution of Bacillus anthracis.</title>
        <authorList>
            <person name="Zwick M.E."/>
            <person name="Joseph S.J."/>
            <person name="Didelot X."/>
            <person name="Chen P.E."/>
            <person name="Bishop-Lilly K.A."/>
            <person name="Stewart A.C."/>
            <person name="Willner K."/>
            <person name="Nolan N."/>
            <person name="Lentz S."/>
            <person name="Thomason M.K."/>
            <person name="Sozhamannan S."/>
            <person name="Mateczun A.J."/>
            <person name="Du L."/>
            <person name="Read T.D."/>
        </authorList>
    </citation>
    <scope>NUCLEOTIDE SEQUENCE [LARGE SCALE GENOMIC DNA]</scope>
    <source>
        <strain evidence="3">AH603</strain>
    </source>
</reference>
<dbReference type="NCBIfam" id="TIGR01549">
    <property type="entry name" value="HAD-SF-IA-v1"/>
    <property type="match status" value="1"/>
</dbReference>
<dbReference type="PANTHER" id="PTHR43434">
    <property type="entry name" value="PHOSPHOGLYCOLATE PHOSPHATASE"/>
    <property type="match status" value="1"/>
</dbReference>